<feature type="region of interest" description="Disordered" evidence="1">
    <location>
        <begin position="1"/>
        <end position="154"/>
    </location>
</feature>
<feature type="region of interest" description="Disordered" evidence="1">
    <location>
        <begin position="166"/>
        <end position="219"/>
    </location>
</feature>
<evidence type="ECO:0000256" key="1">
    <source>
        <dbReference type="SAM" id="MobiDB-lite"/>
    </source>
</evidence>
<feature type="compositionally biased region" description="Acidic residues" evidence="1">
    <location>
        <begin position="314"/>
        <end position="324"/>
    </location>
</feature>
<proteinExistence type="predicted"/>
<comment type="caution">
    <text evidence="2">The sequence shown here is derived from an EMBL/GenBank/DDBJ whole genome shotgun (WGS) entry which is preliminary data.</text>
</comment>
<dbReference type="EMBL" id="CAVMBE010000094">
    <property type="protein sequence ID" value="CAK4033787.1"/>
    <property type="molecule type" value="Genomic_DNA"/>
</dbReference>
<feature type="compositionally biased region" description="Polar residues" evidence="1">
    <location>
        <begin position="166"/>
        <end position="182"/>
    </location>
</feature>
<feature type="compositionally biased region" description="Gly residues" evidence="1">
    <location>
        <begin position="205"/>
        <end position="217"/>
    </location>
</feature>
<gene>
    <name evidence="2" type="ORF">LECACI_7A008945</name>
</gene>
<evidence type="ECO:0000313" key="2">
    <source>
        <dbReference type="EMBL" id="CAK4033787.1"/>
    </source>
</evidence>
<reference evidence="2" key="1">
    <citation type="submission" date="2023-11" db="EMBL/GenBank/DDBJ databases">
        <authorList>
            <person name="Alioto T."/>
            <person name="Alioto T."/>
            <person name="Gomez Garrido J."/>
        </authorList>
    </citation>
    <scope>NUCLEOTIDE SEQUENCE</scope>
</reference>
<accession>A0AAI9EES5</accession>
<feature type="compositionally biased region" description="Basic residues" evidence="1">
    <location>
        <begin position="189"/>
        <end position="203"/>
    </location>
</feature>
<feature type="compositionally biased region" description="Low complexity" evidence="1">
    <location>
        <begin position="285"/>
        <end position="297"/>
    </location>
</feature>
<feature type="compositionally biased region" description="Low complexity" evidence="1">
    <location>
        <begin position="1"/>
        <end position="10"/>
    </location>
</feature>
<name>A0AAI9EES5_9PEZI</name>
<dbReference type="AlphaFoldDB" id="A0AAI9EES5"/>
<keyword evidence="3" id="KW-1185">Reference proteome</keyword>
<feature type="region of interest" description="Disordered" evidence="1">
    <location>
        <begin position="285"/>
        <end position="348"/>
    </location>
</feature>
<dbReference type="Proteomes" id="UP001296104">
    <property type="component" value="Unassembled WGS sequence"/>
</dbReference>
<protein>
    <submittedName>
        <fullName evidence="2">Uncharacterized protein</fullName>
    </submittedName>
</protein>
<organism evidence="2 3">
    <name type="scientific">Lecanosticta acicola</name>
    <dbReference type="NCBI Taxonomy" id="111012"/>
    <lineage>
        <taxon>Eukaryota</taxon>
        <taxon>Fungi</taxon>
        <taxon>Dikarya</taxon>
        <taxon>Ascomycota</taxon>
        <taxon>Pezizomycotina</taxon>
        <taxon>Dothideomycetes</taxon>
        <taxon>Dothideomycetidae</taxon>
        <taxon>Mycosphaerellales</taxon>
        <taxon>Mycosphaerellaceae</taxon>
        <taxon>Lecanosticta</taxon>
    </lineage>
</organism>
<feature type="compositionally biased region" description="Basic and acidic residues" evidence="1">
    <location>
        <begin position="337"/>
        <end position="348"/>
    </location>
</feature>
<evidence type="ECO:0000313" key="3">
    <source>
        <dbReference type="Proteomes" id="UP001296104"/>
    </source>
</evidence>
<sequence length="348" mass="37992">MDQRSSSSRPFSPPDFARLPQRQERSPQMPSRAASEAPRSSRHPAEAQPKPPSSRAGSEDAQYASTQARAPPEPQPEMAQYPSHAEDWMSNRASTPSISRRPAGGDRMSANGDRDSFHDTARTRLNERTRFDPRVYSHPQRPPKYGGASEARNNNYWEPSRVTVYRNPQSPVSSRHSNNSMRTAGPARSRTRGPSRSNSRRSRVSGGGGGGGGGGPGNRLKAAAAAAGAGPLLAKIEQKTGGLEQIVTPLRLGLLLGCFDMIGGSLSAWMTWKRFGAAAQAAETAKQAEAAAAQAEAGSGRRHHRRRGEGAPQYDEDSETDSEYDERRRRVAQHVSEQQRMDRSRSRR</sequence>
<feature type="compositionally biased region" description="Basic and acidic residues" evidence="1">
    <location>
        <begin position="112"/>
        <end position="135"/>
    </location>
</feature>